<feature type="transmembrane region" description="Helical" evidence="4">
    <location>
        <begin position="225"/>
        <end position="249"/>
    </location>
</feature>
<protein>
    <submittedName>
        <fullName evidence="5">Cyanate permease</fullName>
    </submittedName>
</protein>
<evidence type="ECO:0000256" key="4">
    <source>
        <dbReference type="SAM" id="Phobius"/>
    </source>
</evidence>
<evidence type="ECO:0000256" key="3">
    <source>
        <dbReference type="ARBA" id="ARBA00023136"/>
    </source>
</evidence>
<proteinExistence type="predicted"/>
<feature type="transmembrane region" description="Helical" evidence="4">
    <location>
        <begin position="137"/>
        <end position="158"/>
    </location>
</feature>
<evidence type="ECO:0000256" key="1">
    <source>
        <dbReference type="ARBA" id="ARBA00022692"/>
    </source>
</evidence>
<dbReference type="Pfam" id="PF07690">
    <property type="entry name" value="MFS_1"/>
    <property type="match status" value="1"/>
</dbReference>
<comment type="caution">
    <text evidence="5">The sequence shown here is derived from an EMBL/GenBank/DDBJ whole genome shotgun (WGS) entry which is preliminary data.</text>
</comment>
<dbReference type="InterPro" id="IPR050327">
    <property type="entry name" value="Proton-linked_MCT"/>
</dbReference>
<feature type="transmembrane region" description="Helical" evidence="4">
    <location>
        <begin position="349"/>
        <end position="370"/>
    </location>
</feature>
<dbReference type="SUPFAM" id="SSF103473">
    <property type="entry name" value="MFS general substrate transporter"/>
    <property type="match status" value="1"/>
</dbReference>
<feature type="transmembrane region" description="Helical" evidence="4">
    <location>
        <begin position="102"/>
        <end position="125"/>
    </location>
</feature>
<dbReference type="OrthoDB" id="7876195at2"/>
<keyword evidence="3 4" id="KW-0472">Membrane</keyword>
<dbReference type="InterPro" id="IPR011701">
    <property type="entry name" value="MFS"/>
</dbReference>
<dbReference type="AlphaFoldDB" id="A0A0M9GGA1"/>
<evidence type="ECO:0000313" key="6">
    <source>
        <dbReference type="Proteomes" id="UP000037931"/>
    </source>
</evidence>
<dbReference type="Gene3D" id="1.20.1250.20">
    <property type="entry name" value="MFS general substrate transporter like domains"/>
    <property type="match status" value="2"/>
</dbReference>
<feature type="transmembrane region" description="Helical" evidence="4">
    <location>
        <begin position="382"/>
        <end position="401"/>
    </location>
</feature>
<dbReference type="GO" id="GO:0022857">
    <property type="term" value="F:transmembrane transporter activity"/>
    <property type="evidence" value="ECO:0007669"/>
    <property type="project" value="InterPro"/>
</dbReference>
<keyword evidence="6" id="KW-1185">Reference proteome</keyword>
<feature type="transmembrane region" description="Helical" evidence="4">
    <location>
        <begin position="317"/>
        <end position="337"/>
    </location>
</feature>
<feature type="transmembrane region" description="Helical" evidence="4">
    <location>
        <begin position="164"/>
        <end position="187"/>
    </location>
</feature>
<feature type="transmembrane region" description="Helical" evidence="4">
    <location>
        <begin position="292"/>
        <end position="311"/>
    </location>
</feature>
<feature type="transmembrane region" description="Helical" evidence="4">
    <location>
        <begin position="12"/>
        <end position="38"/>
    </location>
</feature>
<name>A0A0M9GGA1_9PSED</name>
<dbReference type="PANTHER" id="PTHR11360">
    <property type="entry name" value="MONOCARBOXYLATE TRANSPORTER"/>
    <property type="match status" value="1"/>
</dbReference>
<sequence length="415" mass="43327">MKQANFFGRKVVAATFLMAVFGWGIGFYGPPIFLHAVIQRTGWPLPLCSAAVTLHFLAGILVVVNLPRLYRGLGLPLTTVLGSVLLGVGIYGWSIAAQPYQLFIAATLSGLGWVTLGAAAVNALISPWFVLKRPSALATAYNGASIGGVIFSSAWVYLIERIGFSQAALVIASVSTATIAVLAITVFRFRPEMLGQHADGAAQPPVQPAVALMAVTTSLWRDRRFVTLAVAMSLGLFAQIGLVTHLFLILTGHVSETRAGLAMGLATASAIAGRTLVGWLMPAGANRRNVACLSYGCQLLGCLVLTGLGAFPESLWVGVILFGVGIGNATSLPPLIAQVEFPGAQTQRVVTLIVATAQGCYAFAPALFGALKSLAGAAQGELLLLGCAAMVQGLAILSLQLGRQEQRPLLHEPTA</sequence>
<evidence type="ECO:0000256" key="2">
    <source>
        <dbReference type="ARBA" id="ARBA00022989"/>
    </source>
</evidence>
<feature type="transmembrane region" description="Helical" evidence="4">
    <location>
        <begin position="73"/>
        <end position="96"/>
    </location>
</feature>
<dbReference type="PATRIC" id="fig|50340.43.peg.621"/>
<gene>
    <name evidence="5" type="ORF">PF66_03324</name>
</gene>
<accession>A0A0M9GGA1</accession>
<dbReference type="PANTHER" id="PTHR11360:SF290">
    <property type="entry name" value="MONOCARBOXYLATE MFS PERMEASE"/>
    <property type="match status" value="1"/>
</dbReference>
<reference evidence="5 6" key="1">
    <citation type="journal article" date="2015" name="PLoS ONE">
        <title>Rice-Infecting Pseudomonas Genomes Are Highly Accessorized and Harbor Multiple Putative Virulence Mechanisms to Cause Sheath Brown Rot.</title>
        <authorList>
            <person name="Quibod I.L."/>
            <person name="Grande G."/>
            <person name="Oreiro E.G."/>
            <person name="Borja F.N."/>
            <person name="Dossa G.S."/>
            <person name="Mauleon R."/>
            <person name="Cruz C.V."/>
            <person name="Oliva R."/>
        </authorList>
    </citation>
    <scope>NUCLEOTIDE SEQUENCE [LARGE SCALE GENOMIC DNA]</scope>
    <source>
        <strain evidence="5 6">IRRI 6609</strain>
    </source>
</reference>
<keyword evidence="2 4" id="KW-1133">Transmembrane helix</keyword>
<feature type="transmembrane region" description="Helical" evidence="4">
    <location>
        <begin position="44"/>
        <end position="66"/>
    </location>
</feature>
<organism evidence="5 6">
    <name type="scientific">Pseudomonas asplenii</name>
    <dbReference type="NCBI Taxonomy" id="53407"/>
    <lineage>
        <taxon>Bacteria</taxon>
        <taxon>Pseudomonadati</taxon>
        <taxon>Pseudomonadota</taxon>
        <taxon>Gammaproteobacteria</taxon>
        <taxon>Pseudomonadales</taxon>
        <taxon>Pseudomonadaceae</taxon>
        <taxon>Pseudomonas</taxon>
    </lineage>
</organism>
<keyword evidence="1 4" id="KW-0812">Transmembrane</keyword>
<dbReference type="Proteomes" id="UP000037931">
    <property type="component" value="Unassembled WGS sequence"/>
</dbReference>
<dbReference type="RefSeq" id="WP_054063261.1">
    <property type="nucleotide sequence ID" value="NZ_JSYZ01000011.1"/>
</dbReference>
<evidence type="ECO:0000313" key="5">
    <source>
        <dbReference type="EMBL" id="KPA90190.1"/>
    </source>
</evidence>
<dbReference type="InterPro" id="IPR036259">
    <property type="entry name" value="MFS_trans_sf"/>
</dbReference>
<dbReference type="STRING" id="50340.PF66_03324"/>
<feature type="transmembrane region" description="Helical" evidence="4">
    <location>
        <begin position="261"/>
        <end position="280"/>
    </location>
</feature>
<dbReference type="EMBL" id="JSYZ01000011">
    <property type="protein sequence ID" value="KPA90190.1"/>
    <property type="molecule type" value="Genomic_DNA"/>
</dbReference>